<keyword evidence="13" id="KW-1185">Reference proteome</keyword>
<dbReference type="InterPro" id="IPR023837">
    <property type="entry name" value="EccCb-like_Actinobacteria"/>
</dbReference>
<dbReference type="PROSITE" id="PS50901">
    <property type="entry name" value="FTSK"/>
    <property type="match status" value="3"/>
</dbReference>
<evidence type="ECO:0000256" key="4">
    <source>
        <dbReference type="ARBA" id="ARBA00022737"/>
    </source>
</evidence>
<sequence>MGTVAVPRTDRVPPAMPGGELVLEPPPEPERVVPSGLLLRLLPVVMLLASVGFIAVLGVQNPTSWLFGGMFMVSTLGMLLAGGGRSGGGRAAAVDEERRDYLRYLSSLRRTVRRIAADQRTALEAVHPEPAAWPAVLAEGRLWERSPGEPDFGQLRIGHGVQRLATHLVAPQTGPVDGIEPVTALALRRFLLGHAAVPDLPVALSVQATNVVWVEAAEPGGDPAAARDLARALVAQYVLWHSPADALLAVVAPARMAGEWDWVKWLPHAAHPRRRDAVGPTRMVTVDADDLRLWWQAELAGRAQGPGRGEPQLLVVVDGAAEAPGPWAGVAGVTVLRVGAPPGRTPGPTVLRLRVGAGQLRRGAENAPVGVPDAVSRAEAVALARRLARYRPAGAESAGPGRSGGHGLPELLGLGPGAAGIAALRRRRARVDADRLRVPIGVDERGLPVALDLKESAQGGSGPHGLCVGATGSGKSELLRTLVLGLAATHSSAELNLVLVDFKGGATFLGLAGLPHVSAVITNLVDELTLVDRMADALAGEINRRQEVLRAAGNLTGVAELEAARRAGARVPQLPALVVVVDEFSELLAQRPELVDLFVTIGRLGRSLGLHLLLASQRLDEGRLRGLESHLSYRIALRTFSAGESRAVLGVPDAHHLPPAPGSAFLATGTGELIRFRAACVSVPAAPAGEPGPVPPDARAHLFGLAPVAEPAPVPGRAPRPPQADDAGGPTVLDAVLAAMVGDGPPAHRVWLPPLADPPPLDEVLGQVVELAGAGLRAPGGADLRVPIGLVDRPYQQRRDPLPVDLAGGSGHLAVAGGPRSGKSTALAATVLGLALTHTPAELGVHLLDFGGGALAVLAGLPHVGTVADRHEPDLVRRTVAEFSAALGRRERLFRDAGVASVEAFRARRAAGEFADEPATDLLLVVDGYLTLRGGEFDDVENRLLGLAAQGLAFGLHLAVSATRWSELRPALKDLIGSRVELRLGEPAESEIDRRAAAAVPARPGHGLAPDGAPAVVAAPRLATGDTAALVEAVARAWPGPGIHPVRLLPDLIAHDELPVPASGIAIGVDEELAPVVVDFAVEPHLVCFADAESGKTGLLRLLAGAITSRHGPDEARVVLVDHRRTLLGAVPASHLIGYPSTADATAAAAAEIAESLRRRLPGPEVTARELRERSWWSGPEVYLLVDDYDLVAPGGGVAHPLLALAEFLPQAKDVGLHVVLARRCGGAGRSLFDPVLGRLRELGAPGLVLNGSPDEGALVESVRPAPGPPGRGVLVDRRRGARRVQLAWAPPAPDEG</sequence>
<accession>A0ABT0ZW94</accession>
<gene>
    <name evidence="12" type="primary">eccCa</name>
    <name evidence="12" type="ORF">KDL28_07660</name>
</gene>
<feature type="binding site" evidence="9">
    <location>
        <begin position="1090"/>
        <end position="1097"/>
    </location>
    <ligand>
        <name>ATP</name>
        <dbReference type="ChEBI" id="CHEBI:30616"/>
    </ligand>
</feature>
<keyword evidence="4" id="KW-0677">Repeat</keyword>
<keyword evidence="6 9" id="KW-0067">ATP-binding</keyword>
<dbReference type="NCBIfam" id="TIGR03925">
    <property type="entry name" value="T7SS_EccC_b"/>
    <property type="match status" value="1"/>
</dbReference>
<feature type="transmembrane region" description="Helical" evidence="10">
    <location>
        <begin position="37"/>
        <end position="58"/>
    </location>
</feature>
<feature type="binding site" evidence="9">
    <location>
        <begin position="817"/>
        <end position="824"/>
    </location>
    <ligand>
        <name>ATP</name>
        <dbReference type="ChEBI" id="CHEBI:30616"/>
    </ligand>
</feature>
<evidence type="ECO:0000256" key="9">
    <source>
        <dbReference type="PROSITE-ProRule" id="PRU00289"/>
    </source>
</evidence>
<dbReference type="RefSeq" id="WP_252436690.1">
    <property type="nucleotide sequence ID" value="NZ_JAGSOV010000016.1"/>
</dbReference>
<feature type="binding site" evidence="9">
    <location>
        <begin position="469"/>
        <end position="476"/>
    </location>
    <ligand>
        <name>ATP</name>
        <dbReference type="ChEBI" id="CHEBI:30616"/>
    </ligand>
</feature>
<evidence type="ECO:0000313" key="13">
    <source>
        <dbReference type="Proteomes" id="UP001165283"/>
    </source>
</evidence>
<keyword evidence="5 9" id="KW-0547">Nucleotide-binding</keyword>
<dbReference type="PANTHER" id="PTHR22683:SF1">
    <property type="entry name" value="TYPE VII SECRETION SYSTEM PROTEIN ESSC"/>
    <property type="match status" value="1"/>
</dbReference>
<dbReference type="SUPFAM" id="SSF52540">
    <property type="entry name" value="P-loop containing nucleoside triphosphate hydrolases"/>
    <property type="match status" value="3"/>
</dbReference>
<proteinExistence type="predicted"/>
<feature type="domain" description="FtsK" evidence="11">
    <location>
        <begin position="799"/>
        <end position="991"/>
    </location>
</feature>
<dbReference type="InterPro" id="IPR003593">
    <property type="entry name" value="AAA+_ATPase"/>
</dbReference>
<dbReference type="Proteomes" id="UP001165283">
    <property type="component" value="Unassembled WGS sequence"/>
</dbReference>
<keyword evidence="7 10" id="KW-1133">Transmembrane helix</keyword>
<feature type="transmembrane region" description="Helical" evidence="10">
    <location>
        <begin position="65"/>
        <end position="84"/>
    </location>
</feature>
<evidence type="ECO:0000256" key="6">
    <source>
        <dbReference type="ARBA" id="ARBA00022840"/>
    </source>
</evidence>
<comment type="caution">
    <text evidence="12">The sequence shown here is derived from an EMBL/GenBank/DDBJ whole genome shotgun (WGS) entry which is preliminary data.</text>
</comment>
<evidence type="ECO:0000256" key="10">
    <source>
        <dbReference type="SAM" id="Phobius"/>
    </source>
</evidence>
<evidence type="ECO:0000256" key="5">
    <source>
        <dbReference type="ARBA" id="ARBA00022741"/>
    </source>
</evidence>
<dbReference type="SMART" id="SM00382">
    <property type="entry name" value="AAA"/>
    <property type="match status" value="2"/>
</dbReference>
<evidence type="ECO:0000259" key="11">
    <source>
        <dbReference type="PROSITE" id="PS50901"/>
    </source>
</evidence>
<keyword evidence="8 10" id="KW-0472">Membrane</keyword>
<dbReference type="NCBIfam" id="TIGR03924">
    <property type="entry name" value="T7SS_EccC_a"/>
    <property type="match status" value="1"/>
</dbReference>
<reference evidence="12" key="1">
    <citation type="submission" date="2021-04" db="EMBL/GenBank/DDBJ databases">
        <title>Pseudonocardia sp. nov., isolated from sandy soil of mangrove forest.</title>
        <authorList>
            <person name="Zan Z."/>
            <person name="Huang R."/>
            <person name="Liu W."/>
        </authorList>
    </citation>
    <scope>NUCLEOTIDE SEQUENCE</scope>
    <source>
        <strain evidence="12">S2-4</strain>
    </source>
</reference>
<comment type="subcellular location">
    <subcellularLocation>
        <location evidence="1">Cell membrane</location>
        <topology evidence="1">Multi-pass membrane protein</topology>
    </subcellularLocation>
</comment>
<evidence type="ECO:0000256" key="2">
    <source>
        <dbReference type="ARBA" id="ARBA00022475"/>
    </source>
</evidence>
<keyword evidence="2" id="KW-1003">Cell membrane</keyword>
<keyword evidence="3 10" id="KW-0812">Transmembrane</keyword>
<dbReference type="Gene3D" id="3.40.50.300">
    <property type="entry name" value="P-loop containing nucleotide triphosphate hydrolases"/>
    <property type="match status" value="4"/>
</dbReference>
<protein>
    <submittedName>
        <fullName evidence="12">Type VII secretion protein EccCa</fullName>
    </submittedName>
</protein>
<name>A0ABT0ZW94_9PSEU</name>
<evidence type="ECO:0000256" key="7">
    <source>
        <dbReference type="ARBA" id="ARBA00022989"/>
    </source>
</evidence>
<dbReference type="InterPro" id="IPR050206">
    <property type="entry name" value="FtsK/SpoIIIE/SftA"/>
</dbReference>
<dbReference type="PANTHER" id="PTHR22683">
    <property type="entry name" value="SPORULATION PROTEIN RELATED"/>
    <property type="match status" value="1"/>
</dbReference>
<feature type="domain" description="FtsK" evidence="11">
    <location>
        <begin position="1073"/>
        <end position="1259"/>
    </location>
</feature>
<dbReference type="InterPro" id="IPR002543">
    <property type="entry name" value="FtsK_dom"/>
</dbReference>
<dbReference type="InterPro" id="IPR023836">
    <property type="entry name" value="EccCa-like_Actinobacteria"/>
</dbReference>
<evidence type="ECO:0000256" key="8">
    <source>
        <dbReference type="ARBA" id="ARBA00023136"/>
    </source>
</evidence>
<evidence type="ECO:0000256" key="3">
    <source>
        <dbReference type="ARBA" id="ARBA00022692"/>
    </source>
</evidence>
<organism evidence="12 13">
    <name type="scientific">Pseudonocardia humida</name>
    <dbReference type="NCBI Taxonomy" id="2800819"/>
    <lineage>
        <taxon>Bacteria</taxon>
        <taxon>Bacillati</taxon>
        <taxon>Actinomycetota</taxon>
        <taxon>Actinomycetes</taxon>
        <taxon>Pseudonocardiales</taxon>
        <taxon>Pseudonocardiaceae</taxon>
        <taxon>Pseudonocardia</taxon>
    </lineage>
</organism>
<dbReference type="EMBL" id="JAGSOV010000016">
    <property type="protein sequence ID" value="MCO1654933.1"/>
    <property type="molecule type" value="Genomic_DNA"/>
</dbReference>
<dbReference type="Pfam" id="PF01580">
    <property type="entry name" value="FtsK_SpoIIIE"/>
    <property type="match status" value="2"/>
</dbReference>
<evidence type="ECO:0000256" key="1">
    <source>
        <dbReference type="ARBA" id="ARBA00004651"/>
    </source>
</evidence>
<evidence type="ECO:0000313" key="12">
    <source>
        <dbReference type="EMBL" id="MCO1654933.1"/>
    </source>
</evidence>
<feature type="domain" description="FtsK" evidence="11">
    <location>
        <begin position="446"/>
        <end position="646"/>
    </location>
</feature>
<dbReference type="InterPro" id="IPR027417">
    <property type="entry name" value="P-loop_NTPase"/>
</dbReference>